<feature type="region of interest" description="Disordered" evidence="1">
    <location>
        <begin position="1"/>
        <end position="30"/>
    </location>
</feature>
<organism evidence="3 5">
    <name type="scientific">Xenorhabdus hominickii</name>
    <dbReference type="NCBI Taxonomy" id="351679"/>
    <lineage>
        <taxon>Bacteria</taxon>
        <taxon>Pseudomonadati</taxon>
        <taxon>Pseudomonadota</taxon>
        <taxon>Gammaproteobacteria</taxon>
        <taxon>Enterobacterales</taxon>
        <taxon>Morganellaceae</taxon>
        <taxon>Xenorhabdus</taxon>
    </lineage>
</organism>
<evidence type="ECO:0000256" key="1">
    <source>
        <dbReference type="SAM" id="MobiDB-lite"/>
    </source>
</evidence>
<reference evidence="2 4" key="1">
    <citation type="submission" date="2016-06" db="EMBL/GenBank/DDBJ databases">
        <title>Bacterial characters and pathogenicity of Xenorhabdus hominickii from an entomopathogenic nematode, Steinernema monticolum.</title>
        <authorList>
            <person name="Park Y."/>
            <person name="Kim Y."/>
        </authorList>
    </citation>
    <scope>NUCLEOTIDE SEQUENCE [LARGE SCALE GENOMIC DNA]</scope>
    <source>
        <strain evidence="2 4">ANU1</strain>
    </source>
</reference>
<dbReference type="Proteomes" id="UP000225433">
    <property type="component" value="Unassembled WGS sequence"/>
</dbReference>
<evidence type="ECO:0000313" key="2">
    <source>
        <dbReference type="EMBL" id="AOM42701.1"/>
    </source>
</evidence>
<dbReference type="AlphaFoldDB" id="A0A2G0Q0C0"/>
<feature type="compositionally biased region" description="Polar residues" evidence="1">
    <location>
        <begin position="1"/>
        <end position="11"/>
    </location>
</feature>
<dbReference type="KEGG" id="xho:A9255_20450"/>
<dbReference type="Proteomes" id="UP000094600">
    <property type="component" value="Chromosome"/>
</dbReference>
<dbReference type="EMBL" id="CP016176">
    <property type="protein sequence ID" value="AOM42701.1"/>
    <property type="molecule type" value="Genomic_DNA"/>
</dbReference>
<keyword evidence="4" id="KW-1185">Reference proteome</keyword>
<gene>
    <name evidence="2" type="ORF">A9255_20450</name>
    <name evidence="3" type="ORF">Xhom_04314</name>
</gene>
<evidence type="ECO:0000313" key="4">
    <source>
        <dbReference type="Proteomes" id="UP000094600"/>
    </source>
</evidence>
<sequence>MRPQIQNQQRYSPVPRDVSLPNTAPLRLRNTPSPIELEHFMTHFEESVKGYKKTRLCPLIK</sequence>
<proteinExistence type="predicted"/>
<evidence type="ECO:0000313" key="5">
    <source>
        <dbReference type="Proteomes" id="UP000225433"/>
    </source>
</evidence>
<dbReference type="EMBL" id="NJAI01000008">
    <property type="protein sequence ID" value="PHM52646.1"/>
    <property type="molecule type" value="Genomic_DNA"/>
</dbReference>
<reference evidence="3 5" key="2">
    <citation type="journal article" date="2017" name="Nat. Microbiol.">
        <title>Natural product diversity associated with the nematode symbionts Photorhabdus and Xenorhabdus.</title>
        <authorList>
            <person name="Tobias N.J."/>
            <person name="Wolff H."/>
            <person name="Djahanschiri B."/>
            <person name="Grundmann F."/>
            <person name="Kronenwerth M."/>
            <person name="Shi Y.M."/>
            <person name="Simonyi S."/>
            <person name="Grun P."/>
            <person name="Shapiro-Ilan D."/>
            <person name="Pidot S.J."/>
            <person name="Stinear T.P."/>
            <person name="Ebersberger I."/>
            <person name="Bode H.B."/>
        </authorList>
    </citation>
    <scope>NUCLEOTIDE SEQUENCE [LARGE SCALE GENOMIC DNA]</scope>
    <source>
        <strain evidence="3 5">DSM 17903</strain>
    </source>
</reference>
<name>A0A2G0Q0C0_XENHO</name>
<protein>
    <submittedName>
        <fullName evidence="3">Uncharacterized protein</fullName>
    </submittedName>
</protein>
<evidence type="ECO:0000313" key="3">
    <source>
        <dbReference type="EMBL" id="PHM52646.1"/>
    </source>
</evidence>
<accession>A0A2G0Q0C0</accession>